<comment type="caution">
    <text evidence="2">The sequence shown here is derived from an EMBL/GenBank/DDBJ whole genome shotgun (WGS) entry which is preliminary data.</text>
</comment>
<sequence>MSGLPRTPGRLPEDLQRRLSVQLSVVAVLALTTAGGLLEILVAPILDRILMTALAAGLVWLVIAAAVGFFRED</sequence>
<keyword evidence="1" id="KW-0812">Transmembrane</keyword>
<proteinExistence type="predicted"/>
<name>A0A5J5IWT3_9MICO</name>
<feature type="transmembrane region" description="Helical" evidence="1">
    <location>
        <begin position="21"/>
        <end position="43"/>
    </location>
</feature>
<gene>
    <name evidence="2" type="ORF">F6B43_16395</name>
</gene>
<evidence type="ECO:0000313" key="2">
    <source>
        <dbReference type="EMBL" id="KAA9105941.1"/>
    </source>
</evidence>
<keyword evidence="1" id="KW-0472">Membrane</keyword>
<accession>A0A5J5IWT3</accession>
<organism evidence="2 3">
    <name type="scientific">Microbacterium rhizomatis</name>
    <dbReference type="NCBI Taxonomy" id="1631477"/>
    <lineage>
        <taxon>Bacteria</taxon>
        <taxon>Bacillati</taxon>
        <taxon>Actinomycetota</taxon>
        <taxon>Actinomycetes</taxon>
        <taxon>Micrococcales</taxon>
        <taxon>Microbacteriaceae</taxon>
        <taxon>Microbacterium</taxon>
    </lineage>
</organism>
<keyword evidence="1" id="KW-1133">Transmembrane helix</keyword>
<protein>
    <submittedName>
        <fullName evidence="2">Uncharacterized protein</fullName>
    </submittedName>
</protein>
<keyword evidence="3" id="KW-1185">Reference proteome</keyword>
<dbReference type="EMBL" id="VYSA01000004">
    <property type="protein sequence ID" value="KAA9105941.1"/>
    <property type="molecule type" value="Genomic_DNA"/>
</dbReference>
<dbReference type="AlphaFoldDB" id="A0A5J5IWT3"/>
<feature type="transmembrane region" description="Helical" evidence="1">
    <location>
        <begin position="49"/>
        <end position="70"/>
    </location>
</feature>
<reference evidence="3" key="1">
    <citation type="submission" date="2019-09" db="EMBL/GenBank/DDBJ databases">
        <title>Mumia zhuanghuii sp. nov. isolated from the intestinal contents of plateau pika (Ochotona curzoniae) in the Qinghai-Tibet plateau of China.</title>
        <authorList>
            <person name="Tian Z."/>
        </authorList>
    </citation>
    <scope>NUCLEOTIDE SEQUENCE [LARGE SCALE GENOMIC DNA]</scope>
    <source>
        <strain evidence="3">JCM 30598</strain>
    </source>
</reference>
<dbReference type="Proteomes" id="UP000325827">
    <property type="component" value="Unassembled WGS sequence"/>
</dbReference>
<evidence type="ECO:0000313" key="3">
    <source>
        <dbReference type="Proteomes" id="UP000325827"/>
    </source>
</evidence>
<dbReference type="RefSeq" id="WP_150450083.1">
    <property type="nucleotide sequence ID" value="NZ_VYSA01000004.1"/>
</dbReference>
<evidence type="ECO:0000256" key="1">
    <source>
        <dbReference type="SAM" id="Phobius"/>
    </source>
</evidence>